<dbReference type="InterPro" id="IPR014001">
    <property type="entry name" value="Helicase_ATP-bd"/>
</dbReference>
<dbReference type="PANTHER" id="PTHR45766:SF6">
    <property type="entry name" value="SWI_SNF-RELATED MATRIX-ASSOCIATED ACTIN-DEPENDENT REGULATOR OF CHROMATIN SUBFAMILY A-LIKE PROTEIN 1"/>
    <property type="match status" value="1"/>
</dbReference>
<dbReference type="Proteomes" id="UP000037446">
    <property type="component" value="Unassembled WGS sequence"/>
</dbReference>
<reference evidence="5" key="1">
    <citation type="submission" date="2015-02" db="EMBL/GenBank/DDBJ databases">
        <authorList>
            <person name="Chooi Y.-H."/>
        </authorList>
    </citation>
    <scope>NUCLEOTIDE SEQUENCE [LARGE SCALE GENOMIC DNA]</scope>
    <source>
        <strain evidence="5">LAMA 915</strain>
    </source>
</reference>
<dbReference type="Gene3D" id="3.40.50.300">
    <property type="entry name" value="P-loop containing nucleotide triphosphate hydrolases"/>
    <property type="match status" value="1"/>
</dbReference>
<dbReference type="PANTHER" id="PTHR45766">
    <property type="entry name" value="DNA ANNEALING HELICASE AND ENDONUCLEASE ZRANB3 FAMILY MEMBER"/>
    <property type="match status" value="1"/>
</dbReference>
<feature type="domain" description="Helicase C-terminal" evidence="4">
    <location>
        <begin position="534"/>
        <end position="690"/>
    </location>
</feature>
<sequence>MPLREGMLFQLPGAMGIGKLRAVGGDGDDCEIEVFNSVIRQSTLEVLQSTLDRAYLSPQTRVYVRGDAGYNIGRVRHYAPSGDGLIEYEVRFPNGKDQFLSETELFVRPWRSPDDPAEVLAVGGAESQFLHDTRQPARRALLELRSASQGMTALLSAGVELVPHQVAAVRRILSDPVQRYLLADEVGLGKTIEAGLVIRQRLIDDPETEVLVAVPGHLISQWQDELNGKLRLSQFGERFEVCAHEDLPRVRRVPDLLVVDEVHHLVGVSQGALAAAAARLNELSLRTPSLLLLSATPVFGDEAKFLTLLNLLDPVAHSLEDLDGFKTKLTHRQELGRLLLSLDPQGSGLVLRQRAAELIELFPDDLIVQSLASQLIEASKAKSPEVSGLAMALRQHVADSYRIHQRLIRSRRADAAGWEFRARGPAFAEDEMPPMAHVREEIVDHPVMIDLLSGLEDWRAAATSAIARGEADEAVLAARYVELLEAAGISCAQFRETLDAEPPFPGEANIRADLIRLAAEGDCDISSLDLVASSIQRLLNALARETTAPKVVAFSSSNVRAEQLAALIPDAVLLTASAEWPQIEAGLSNFAAPDGASVLILDRDGEEGLNLSFADAIVHLDLPFSAARLEQRIGRLDRFGRTKDAIRHRILLPSDEEASPWAAWQRLLAEGMHIYHGSISDVQFLLEDIEAQIARALLHQGANAAEALIPEVRSRIAAERRAQHEQSALDRIALAEDPAERLIEAINDAEAEEDKIEEAVENWAVKTLQLQKRRCDPGESDPFLWRPGQTTLIPKEPWRETFDSFEDEPLTWRRRIAMRRSNVALLRPGMPLIDALERFTRWDDRGSAFATWRKHCEWVGEGWMGFRVCLIAEPGLTEDNLLAPDPRQLAIARRAQQYFPLSHTLLHVEASGAPIVDVALNAILALPYVSDRAPGRPWVDVNLGSRPDLFASIIDPGQFAQICRSVRDKAISTFRDSEAFRNQTAQAEASALAAYERRRARLARRADAGEDITDELGAAEAVLTAVSHPTVRIDAMGFFIVSGLKA</sequence>
<dbReference type="NCBIfam" id="NF041062">
    <property type="entry name" value="DpdE"/>
    <property type="match status" value="1"/>
</dbReference>
<dbReference type="SMART" id="SM00487">
    <property type="entry name" value="DEXDc"/>
    <property type="match status" value="1"/>
</dbReference>
<dbReference type="STRING" id="1306953.J121_891"/>
<evidence type="ECO:0000256" key="2">
    <source>
        <dbReference type="SAM" id="Coils"/>
    </source>
</evidence>
<dbReference type="EMBL" id="JYNE01000018">
    <property type="protein sequence ID" value="KNH02927.1"/>
    <property type="molecule type" value="Genomic_DNA"/>
</dbReference>
<organism evidence="5 6">
    <name type="scientific">Qipengyuania citrea LAMA 915</name>
    <dbReference type="NCBI Taxonomy" id="1306953"/>
    <lineage>
        <taxon>Bacteria</taxon>
        <taxon>Pseudomonadati</taxon>
        <taxon>Pseudomonadota</taxon>
        <taxon>Alphaproteobacteria</taxon>
        <taxon>Sphingomonadales</taxon>
        <taxon>Erythrobacteraceae</taxon>
        <taxon>Qipengyuania</taxon>
    </lineage>
</organism>
<comment type="caution">
    <text evidence="5">The sequence shown here is derived from an EMBL/GenBank/DDBJ whole genome shotgun (WGS) entry which is preliminary data.</text>
</comment>
<dbReference type="InterPro" id="IPR001650">
    <property type="entry name" value="Helicase_C-like"/>
</dbReference>
<name>A0A0L1KGJ1_9SPHN</name>
<feature type="coiled-coil region" evidence="2">
    <location>
        <begin position="739"/>
        <end position="766"/>
    </location>
</feature>
<evidence type="ECO:0000256" key="1">
    <source>
        <dbReference type="ARBA" id="ARBA00022801"/>
    </source>
</evidence>
<dbReference type="Pfam" id="PF00271">
    <property type="entry name" value="Helicase_C"/>
    <property type="match status" value="1"/>
</dbReference>
<dbReference type="PATRIC" id="fig|1306953.7.peg.905"/>
<dbReference type="GO" id="GO:0016787">
    <property type="term" value="F:hydrolase activity"/>
    <property type="evidence" value="ECO:0007669"/>
    <property type="project" value="UniProtKB-KW"/>
</dbReference>
<accession>A0A0L1KGJ1</accession>
<evidence type="ECO:0000313" key="6">
    <source>
        <dbReference type="Proteomes" id="UP000037446"/>
    </source>
</evidence>
<protein>
    <submittedName>
        <fullName evidence="5">RNA polymerase associated protein RapA</fullName>
    </submittedName>
</protein>
<dbReference type="AlphaFoldDB" id="A0A0L1KGJ1"/>
<feature type="domain" description="Helicase ATP-binding" evidence="3">
    <location>
        <begin position="171"/>
        <end position="315"/>
    </location>
</feature>
<dbReference type="SUPFAM" id="SSF52540">
    <property type="entry name" value="P-loop containing nucleoside triphosphate hydrolases"/>
    <property type="match status" value="2"/>
</dbReference>
<evidence type="ECO:0000259" key="4">
    <source>
        <dbReference type="PROSITE" id="PS51194"/>
    </source>
</evidence>
<proteinExistence type="predicted"/>
<dbReference type="InterPro" id="IPR038718">
    <property type="entry name" value="SNF2-like_sf"/>
</dbReference>
<dbReference type="Gene3D" id="3.40.50.10810">
    <property type="entry name" value="Tandem AAA-ATPase domain"/>
    <property type="match status" value="2"/>
</dbReference>
<dbReference type="PROSITE" id="PS51194">
    <property type="entry name" value="HELICASE_CTER"/>
    <property type="match status" value="1"/>
</dbReference>
<keyword evidence="2" id="KW-0175">Coiled coil</keyword>
<evidence type="ECO:0000259" key="3">
    <source>
        <dbReference type="PROSITE" id="PS51192"/>
    </source>
</evidence>
<dbReference type="InterPro" id="IPR027417">
    <property type="entry name" value="P-loop_NTPase"/>
</dbReference>
<evidence type="ECO:0000313" key="5">
    <source>
        <dbReference type="EMBL" id="KNH02927.1"/>
    </source>
</evidence>
<dbReference type="PROSITE" id="PS51192">
    <property type="entry name" value="HELICASE_ATP_BIND_1"/>
    <property type="match status" value="1"/>
</dbReference>
<keyword evidence="1" id="KW-0378">Hydrolase</keyword>
<gene>
    <name evidence="5" type="ORF">J121_891</name>
</gene>